<evidence type="ECO:0000256" key="1">
    <source>
        <dbReference type="ARBA" id="ARBA00022741"/>
    </source>
</evidence>
<feature type="domain" description="Acb2/Tad1 hairpin" evidence="2">
    <location>
        <begin position="1"/>
        <end position="65"/>
    </location>
</feature>
<dbReference type="GO" id="GO:0000166">
    <property type="term" value="F:nucleotide binding"/>
    <property type="evidence" value="ECO:0007669"/>
    <property type="project" value="UniProtKB-KW"/>
</dbReference>
<proteinExistence type="predicted"/>
<organism evidence="3 4">
    <name type="scientific">Eisenbergiella massiliensis</name>
    <dbReference type="NCBI Taxonomy" id="1720294"/>
    <lineage>
        <taxon>Bacteria</taxon>
        <taxon>Bacillati</taxon>
        <taxon>Bacillota</taxon>
        <taxon>Clostridia</taxon>
        <taxon>Lachnospirales</taxon>
        <taxon>Lachnospiraceae</taxon>
        <taxon>Eisenbergiella</taxon>
    </lineage>
</organism>
<dbReference type="GeneID" id="97990152"/>
<evidence type="ECO:0000313" key="3">
    <source>
        <dbReference type="EMBL" id="RGE56158.1"/>
    </source>
</evidence>
<reference evidence="3" key="1">
    <citation type="submission" date="2018-08" db="EMBL/GenBank/DDBJ databases">
        <title>A genome reference for cultivated species of the human gut microbiota.</title>
        <authorList>
            <person name="Zou Y."/>
            <person name="Xue W."/>
            <person name="Luo G."/>
        </authorList>
    </citation>
    <scope>NUCLEOTIDE SEQUENCE [LARGE SCALE GENOMIC DNA]</scope>
    <source>
        <strain evidence="3">TF05-5AC</strain>
    </source>
</reference>
<name>A0A3E3HWE4_9FIRM</name>
<dbReference type="RefSeq" id="WP_117545687.1">
    <property type="nucleotide sequence ID" value="NZ_QVLV01000029.1"/>
</dbReference>
<gene>
    <name evidence="3" type="ORF">DXC51_25680</name>
</gene>
<dbReference type="Pfam" id="PF24729">
    <property type="entry name" value="Acb2_Tad1_hairpin"/>
    <property type="match status" value="1"/>
</dbReference>
<dbReference type="AlphaFoldDB" id="A0A3E3HWE4"/>
<protein>
    <recommendedName>
        <fullName evidence="2">Acb2/Tad1 hairpin domain-containing protein</fullName>
    </recommendedName>
</protein>
<dbReference type="EMBL" id="QVLV01000029">
    <property type="protein sequence ID" value="RGE56158.1"/>
    <property type="molecule type" value="Genomic_DNA"/>
</dbReference>
<keyword evidence="4" id="KW-1185">Reference proteome</keyword>
<dbReference type="InterPro" id="IPR056098">
    <property type="entry name" value="Acb2/Tad1_hairpin"/>
</dbReference>
<sequence>MNPVIENNFSYHRVQEGQAERYERLREEAKELAYSIDALCPNSREKSLAMTKLEESIMWANASIARN</sequence>
<dbReference type="Proteomes" id="UP000260812">
    <property type="component" value="Unassembled WGS sequence"/>
</dbReference>
<keyword evidence="1" id="KW-0547">Nucleotide-binding</keyword>
<evidence type="ECO:0000313" key="4">
    <source>
        <dbReference type="Proteomes" id="UP000260812"/>
    </source>
</evidence>
<evidence type="ECO:0000259" key="2">
    <source>
        <dbReference type="Pfam" id="PF24729"/>
    </source>
</evidence>
<accession>A0A3E3HWE4</accession>
<comment type="caution">
    <text evidence="3">The sequence shown here is derived from an EMBL/GenBank/DDBJ whole genome shotgun (WGS) entry which is preliminary data.</text>
</comment>